<dbReference type="AlphaFoldDB" id="A0A840N2T7"/>
<dbReference type="Proteomes" id="UP000521227">
    <property type="component" value="Unassembled WGS sequence"/>
</dbReference>
<gene>
    <name evidence="1" type="ORF">HNQ36_002838</name>
</gene>
<dbReference type="EMBL" id="JACHIJ010000004">
    <property type="protein sequence ID" value="MBB5052847.1"/>
    <property type="molecule type" value="Genomic_DNA"/>
</dbReference>
<proteinExistence type="predicted"/>
<protein>
    <recommendedName>
        <fullName evidence="3">DUF3606 domain-containing protein</fullName>
    </recommendedName>
</protein>
<reference evidence="1 2" key="1">
    <citation type="submission" date="2020-08" db="EMBL/GenBank/DDBJ databases">
        <title>Genomic Encyclopedia of Type Strains, Phase IV (KMG-IV): sequencing the most valuable type-strain genomes for metagenomic binning, comparative biology and taxonomic classification.</title>
        <authorList>
            <person name="Goeker M."/>
        </authorList>
    </citation>
    <scope>NUCLEOTIDE SEQUENCE [LARGE SCALE GENOMIC DNA]</scope>
    <source>
        <strain evidence="1 2">DSM 17498</strain>
    </source>
</reference>
<evidence type="ECO:0008006" key="3">
    <source>
        <dbReference type="Google" id="ProtNLM"/>
    </source>
</evidence>
<comment type="caution">
    <text evidence="1">The sequence shown here is derived from an EMBL/GenBank/DDBJ whole genome shotgun (WGS) entry which is preliminary data.</text>
</comment>
<accession>A0A840N2T7</accession>
<organism evidence="1 2">
    <name type="scientific">Afipia massiliensis</name>
    <dbReference type="NCBI Taxonomy" id="211460"/>
    <lineage>
        <taxon>Bacteria</taxon>
        <taxon>Pseudomonadati</taxon>
        <taxon>Pseudomonadota</taxon>
        <taxon>Alphaproteobacteria</taxon>
        <taxon>Hyphomicrobiales</taxon>
        <taxon>Nitrobacteraceae</taxon>
        <taxon>Afipia</taxon>
    </lineage>
</organism>
<evidence type="ECO:0000313" key="1">
    <source>
        <dbReference type="EMBL" id="MBB5052847.1"/>
    </source>
</evidence>
<dbReference type="Pfam" id="PF12244">
    <property type="entry name" value="DUF3606"/>
    <property type="match status" value="1"/>
</dbReference>
<sequence length="61" mass="6396">MTVASVLSSNTGARPAPVIDMTDDAATGYWAYRLSVSPQDLIAAIEEVGPAVAAVRRHLGR</sequence>
<name>A0A840N2T7_9BRAD</name>
<evidence type="ECO:0000313" key="2">
    <source>
        <dbReference type="Proteomes" id="UP000521227"/>
    </source>
</evidence>
<dbReference type="InterPro" id="IPR022037">
    <property type="entry name" value="DUF3606"/>
</dbReference>